<dbReference type="GO" id="GO:0004672">
    <property type="term" value="F:protein kinase activity"/>
    <property type="evidence" value="ECO:0007669"/>
    <property type="project" value="InterPro"/>
</dbReference>
<reference evidence="1" key="1">
    <citation type="submission" date="2020-05" db="EMBL/GenBank/DDBJ databases">
        <title>WGS assembly of Panicum virgatum.</title>
        <authorList>
            <person name="Lovell J.T."/>
            <person name="Jenkins J."/>
            <person name="Shu S."/>
            <person name="Juenger T.E."/>
            <person name="Schmutz J."/>
        </authorList>
    </citation>
    <scope>NUCLEOTIDE SEQUENCE</scope>
    <source>
        <strain evidence="1">AP13</strain>
    </source>
</reference>
<gene>
    <name evidence="1" type="ORF">PVAP13_4NG166584</name>
</gene>
<sequence length="81" mass="8899">MAASSGLILGYDFGVSGSFVHFDLRLSNILLAMIFVMAVIFREEVVLVVPCNPDKICLQSGQQHNLMISMLLEVPATQMNL</sequence>
<dbReference type="Proteomes" id="UP000823388">
    <property type="component" value="Chromosome 4N"/>
</dbReference>
<name>A0A8T0T716_PANVG</name>
<dbReference type="AlphaFoldDB" id="A0A8T0T716"/>
<organism evidence="1 2">
    <name type="scientific">Panicum virgatum</name>
    <name type="common">Blackwell switchgrass</name>
    <dbReference type="NCBI Taxonomy" id="38727"/>
    <lineage>
        <taxon>Eukaryota</taxon>
        <taxon>Viridiplantae</taxon>
        <taxon>Streptophyta</taxon>
        <taxon>Embryophyta</taxon>
        <taxon>Tracheophyta</taxon>
        <taxon>Spermatophyta</taxon>
        <taxon>Magnoliopsida</taxon>
        <taxon>Liliopsida</taxon>
        <taxon>Poales</taxon>
        <taxon>Poaceae</taxon>
        <taxon>PACMAD clade</taxon>
        <taxon>Panicoideae</taxon>
        <taxon>Panicodae</taxon>
        <taxon>Paniceae</taxon>
        <taxon>Panicinae</taxon>
        <taxon>Panicum</taxon>
        <taxon>Panicum sect. Hiantes</taxon>
    </lineage>
</organism>
<keyword evidence="2" id="KW-1185">Reference proteome</keyword>
<dbReference type="EMBL" id="CM029044">
    <property type="protein sequence ID" value="KAG2606067.1"/>
    <property type="molecule type" value="Genomic_DNA"/>
</dbReference>
<dbReference type="PROSITE" id="PS00109">
    <property type="entry name" value="PROTEIN_KINASE_TYR"/>
    <property type="match status" value="1"/>
</dbReference>
<comment type="caution">
    <text evidence="1">The sequence shown here is derived from an EMBL/GenBank/DDBJ whole genome shotgun (WGS) entry which is preliminary data.</text>
</comment>
<proteinExistence type="predicted"/>
<accession>A0A8T0T716</accession>
<dbReference type="InterPro" id="IPR008266">
    <property type="entry name" value="Tyr_kinase_AS"/>
</dbReference>
<evidence type="ECO:0000313" key="1">
    <source>
        <dbReference type="EMBL" id="KAG2606067.1"/>
    </source>
</evidence>
<protein>
    <submittedName>
        <fullName evidence="1">Uncharacterized protein</fullName>
    </submittedName>
</protein>
<evidence type="ECO:0000313" key="2">
    <source>
        <dbReference type="Proteomes" id="UP000823388"/>
    </source>
</evidence>